<comment type="caution">
    <text evidence="1">The sequence shown here is derived from an EMBL/GenBank/DDBJ whole genome shotgun (WGS) entry which is preliminary data.</text>
</comment>
<organism evidence="1 2">
    <name type="scientific">Hominilimicola fabiformis</name>
    <dbReference type="NCBI Taxonomy" id="2885356"/>
    <lineage>
        <taxon>Bacteria</taxon>
        <taxon>Bacillati</taxon>
        <taxon>Bacillota</taxon>
        <taxon>Clostridia</taxon>
        <taxon>Eubacteriales</taxon>
        <taxon>Oscillospiraceae</taxon>
        <taxon>Hominilimicola</taxon>
    </lineage>
</organism>
<proteinExistence type="predicted"/>
<dbReference type="EMBL" id="JAJEQM010000018">
    <property type="protein sequence ID" value="MCC2211459.1"/>
    <property type="molecule type" value="Genomic_DNA"/>
</dbReference>
<accession>A0AAE3E0P8</accession>
<reference evidence="1 2" key="1">
    <citation type="submission" date="2021-10" db="EMBL/GenBank/DDBJ databases">
        <title>Anaerobic single-cell dispensing facilitates the cultivation of human gut bacteria.</title>
        <authorList>
            <person name="Afrizal A."/>
        </authorList>
    </citation>
    <scope>NUCLEOTIDE SEQUENCE [LARGE SCALE GENOMIC DNA]</scope>
    <source>
        <strain evidence="1 2">CLA-AA-H232</strain>
    </source>
</reference>
<name>A0AAE3E0P8_9FIRM</name>
<dbReference type="RefSeq" id="WP_022230684.1">
    <property type="nucleotide sequence ID" value="NZ_JAJEQM010000018.1"/>
</dbReference>
<keyword evidence="2" id="KW-1185">Reference proteome</keyword>
<evidence type="ECO:0000313" key="1">
    <source>
        <dbReference type="EMBL" id="MCC2211459.1"/>
    </source>
</evidence>
<evidence type="ECO:0000313" key="2">
    <source>
        <dbReference type="Proteomes" id="UP001198242"/>
    </source>
</evidence>
<dbReference type="AlphaFoldDB" id="A0AAE3E0P8"/>
<gene>
    <name evidence="1" type="ORF">LKE05_11745</name>
</gene>
<sequence length="56" mass="6220">MLLSRVKKLCQKGASFAIKALPVIVPAFLLFHTNSTCCIVNGQPTPPNSIKKYRKF</sequence>
<dbReference type="Proteomes" id="UP001198242">
    <property type="component" value="Unassembled WGS sequence"/>
</dbReference>
<evidence type="ECO:0008006" key="3">
    <source>
        <dbReference type="Google" id="ProtNLM"/>
    </source>
</evidence>
<protein>
    <recommendedName>
        <fullName evidence="3">Cyclic lactone autoinducer peptide</fullName>
    </recommendedName>
</protein>